<protein>
    <submittedName>
        <fullName evidence="2">Uncharacterized protein</fullName>
    </submittedName>
</protein>
<feature type="region of interest" description="Disordered" evidence="1">
    <location>
        <begin position="118"/>
        <end position="140"/>
    </location>
</feature>
<feature type="compositionally biased region" description="Basic and acidic residues" evidence="1">
    <location>
        <begin position="127"/>
        <end position="140"/>
    </location>
</feature>
<gene>
    <name evidence="2" type="ORF">PLEPLA_LOCUS18426</name>
</gene>
<accession>A0A9N7YNA5</accession>
<evidence type="ECO:0000313" key="3">
    <source>
        <dbReference type="Proteomes" id="UP001153269"/>
    </source>
</evidence>
<evidence type="ECO:0000313" key="2">
    <source>
        <dbReference type="EMBL" id="CAB1430444.1"/>
    </source>
</evidence>
<dbReference type="AlphaFoldDB" id="A0A9N7YNA5"/>
<comment type="caution">
    <text evidence="2">The sequence shown here is derived from an EMBL/GenBank/DDBJ whole genome shotgun (WGS) entry which is preliminary data.</text>
</comment>
<keyword evidence="3" id="KW-1185">Reference proteome</keyword>
<organism evidence="2 3">
    <name type="scientific">Pleuronectes platessa</name>
    <name type="common">European plaice</name>
    <dbReference type="NCBI Taxonomy" id="8262"/>
    <lineage>
        <taxon>Eukaryota</taxon>
        <taxon>Metazoa</taxon>
        <taxon>Chordata</taxon>
        <taxon>Craniata</taxon>
        <taxon>Vertebrata</taxon>
        <taxon>Euteleostomi</taxon>
        <taxon>Actinopterygii</taxon>
        <taxon>Neopterygii</taxon>
        <taxon>Teleostei</taxon>
        <taxon>Neoteleostei</taxon>
        <taxon>Acanthomorphata</taxon>
        <taxon>Carangaria</taxon>
        <taxon>Pleuronectiformes</taxon>
        <taxon>Pleuronectoidei</taxon>
        <taxon>Pleuronectidae</taxon>
        <taxon>Pleuronectes</taxon>
    </lineage>
</organism>
<dbReference type="Proteomes" id="UP001153269">
    <property type="component" value="Unassembled WGS sequence"/>
</dbReference>
<sequence>MVIKVCQCLHKLMIQQVHPQHLNYSKLQAAFRGESGLADKRTEQIALDVRSSIWIGGSGCRVNGSDYGLCPGFYNLLEAQPPLRPYFYDSLCAIPPHGQFSSDSCQPRPPLWSGRVGCDPASPGQTMRRESSDNPERLIL</sequence>
<proteinExistence type="predicted"/>
<reference evidence="2" key="1">
    <citation type="submission" date="2020-03" db="EMBL/GenBank/DDBJ databases">
        <authorList>
            <person name="Weist P."/>
        </authorList>
    </citation>
    <scope>NUCLEOTIDE SEQUENCE</scope>
</reference>
<dbReference type="EMBL" id="CADEAL010001231">
    <property type="protein sequence ID" value="CAB1430444.1"/>
    <property type="molecule type" value="Genomic_DNA"/>
</dbReference>
<name>A0A9N7YNA5_PLEPL</name>
<evidence type="ECO:0000256" key="1">
    <source>
        <dbReference type="SAM" id="MobiDB-lite"/>
    </source>
</evidence>